<protein>
    <submittedName>
        <fullName evidence="2">Uncharacterized protein</fullName>
    </submittedName>
</protein>
<evidence type="ECO:0000256" key="1">
    <source>
        <dbReference type="SAM" id="MobiDB-lite"/>
    </source>
</evidence>
<dbReference type="OrthoDB" id="3208495at2759"/>
<dbReference type="EMBL" id="JACAZF010000012">
    <property type="protein sequence ID" value="KAF7292226.1"/>
    <property type="molecule type" value="Genomic_DNA"/>
</dbReference>
<feature type="compositionally biased region" description="Acidic residues" evidence="1">
    <location>
        <begin position="1183"/>
        <end position="1197"/>
    </location>
</feature>
<sequence length="1197" mass="135807">MEANAPIPDIEAGELVVEGELVAQQPASETPGLPNAELESPATMPNMIPTAQPSSQPPTLVLQPPTPAVTATGRPQRTIRLPGHYREELPTNLAPADNLPATALRQPEPVPQRRVHLIVRDTFRTAVNKFGLWRSYLHRPTYDPDTLLGLDDLCNYFAPANEAGGFPHQPANLPVPPINRLNTSASLLLLDWQNNGHTTKSSAQLDSLVSEVLLHPEFNTADLRGFKAVQAEREVEKAAEEAFPLLKQFQQASVDIEIPSGSTTIPPQRVAVPGLWYRSLTSIVRAAFSDPLSRHFHFSPFKSFHRVPSTGEDVRVFSELYNSDAFIDEHDKIRQRGELPPDALDCTLEKTVAALMFWSDSTHLANFGTAKLWPIYLLFGNLSKFFRDKPGFGAEHHVAYIPSLPDSVQDFISQFHVKWQTQKDDIMTHCRRELFHAVWKFLLDDEFLHAYRYGIVIRCADGVERRVYPRIFMYSADYPEKILLATIRPGLCPCPRCLIPKTEMHLMGFVRDISVRLGANIRTYLRSAVSNARDKIYRLANGIGSNMVEALLKPTSSVATKNAFIERLGDDFDLHRMLVVDFMHEFELGVWKNLFTHLIRLLHAQQNGVELVAELNKRYRSLATFGLDTIRRFPNNASEMKKLGARDFEDLLQCAIPVFDGLFPAEDNARVLKLLFRLGEWHSFTKLRMHTDPTLEHLRVLTPEIGRLMRDFKRTTCTRFATYELPHEASARDRKSARDAAKRTAAGTEAPPSQDATGTRKRSKKRKALNLNTYKYHAMPDYPSTIRLFSTTDVFSTRLGESLHRLVKRLYSVTSKRDHESQIAKRVLRLERARWSQAVDYYKARSQPRAIPNKRNTAPRRMKRTELVFADPFGAKALEVHHCISLSRRRPLSLYKDFSPKGGDPAKKFFIPHLQDHILARLLNLPFDGDANHTFSDAERRTVDIQGDKIYVNKLFRVNYTTYDVRRDQDVMNSSALPFVMVNSPNAHQRGAHPYWYAQVLGILNATVSRVTATDRTRPVRMEFLWVRWLGDQPGYTSGLREGRLPVMGFVPDTDPYAFGFLDPEHVVRGAHLMPVFRRGRTSELLQTKSTTAARFPNETSDWEAFYVGIFVDRDMVMRYVGGGIGHLDAGHGELTVEDQEDDPNESVEGIAENSDSDDNISGSDSDESRESDYDSDEKMADFNEEEESDSEMEVDS</sequence>
<feature type="compositionally biased region" description="Basic and acidic residues" evidence="1">
    <location>
        <begin position="1167"/>
        <end position="1182"/>
    </location>
</feature>
<keyword evidence="3" id="KW-1185">Reference proteome</keyword>
<dbReference type="AlphaFoldDB" id="A0A8H6S542"/>
<feature type="region of interest" description="Disordered" evidence="1">
    <location>
        <begin position="1137"/>
        <end position="1197"/>
    </location>
</feature>
<dbReference type="GeneID" id="59351501"/>
<feature type="region of interest" description="Disordered" evidence="1">
    <location>
        <begin position="728"/>
        <end position="766"/>
    </location>
</feature>
<proteinExistence type="predicted"/>
<name>A0A8H6S542_9AGAR</name>
<feature type="region of interest" description="Disordered" evidence="1">
    <location>
        <begin position="25"/>
        <end position="60"/>
    </location>
</feature>
<dbReference type="RefSeq" id="XP_037214953.1">
    <property type="nucleotide sequence ID" value="XM_037368985.1"/>
</dbReference>
<evidence type="ECO:0000313" key="3">
    <source>
        <dbReference type="Proteomes" id="UP000636479"/>
    </source>
</evidence>
<gene>
    <name evidence="2" type="ORF">MIND_01250000</name>
</gene>
<evidence type="ECO:0000313" key="2">
    <source>
        <dbReference type="EMBL" id="KAF7292226.1"/>
    </source>
</evidence>
<feature type="compositionally biased region" description="Acidic residues" evidence="1">
    <location>
        <begin position="1137"/>
        <end position="1146"/>
    </location>
</feature>
<comment type="caution">
    <text evidence="2">The sequence shown here is derived from an EMBL/GenBank/DDBJ whole genome shotgun (WGS) entry which is preliminary data.</text>
</comment>
<dbReference type="Pfam" id="PF18759">
    <property type="entry name" value="Plavaka"/>
    <property type="match status" value="1"/>
</dbReference>
<dbReference type="InterPro" id="IPR041078">
    <property type="entry name" value="Plavaka"/>
</dbReference>
<dbReference type="Proteomes" id="UP000636479">
    <property type="component" value="Unassembled WGS sequence"/>
</dbReference>
<reference evidence="2" key="1">
    <citation type="submission" date="2020-05" db="EMBL/GenBank/DDBJ databases">
        <title>Mycena genomes resolve the evolution of fungal bioluminescence.</title>
        <authorList>
            <person name="Tsai I.J."/>
        </authorList>
    </citation>
    <scope>NUCLEOTIDE SEQUENCE</scope>
    <source>
        <strain evidence="2">171206Taipei</strain>
    </source>
</reference>
<organism evidence="2 3">
    <name type="scientific">Mycena indigotica</name>
    <dbReference type="NCBI Taxonomy" id="2126181"/>
    <lineage>
        <taxon>Eukaryota</taxon>
        <taxon>Fungi</taxon>
        <taxon>Dikarya</taxon>
        <taxon>Basidiomycota</taxon>
        <taxon>Agaricomycotina</taxon>
        <taxon>Agaricomycetes</taxon>
        <taxon>Agaricomycetidae</taxon>
        <taxon>Agaricales</taxon>
        <taxon>Marasmiineae</taxon>
        <taxon>Mycenaceae</taxon>
        <taxon>Mycena</taxon>
    </lineage>
</organism>
<feature type="compositionally biased region" description="Acidic residues" evidence="1">
    <location>
        <begin position="1155"/>
        <end position="1166"/>
    </location>
</feature>
<feature type="compositionally biased region" description="Basic and acidic residues" evidence="1">
    <location>
        <begin position="728"/>
        <end position="742"/>
    </location>
</feature>
<accession>A0A8H6S542</accession>